<evidence type="ECO:0000313" key="3">
    <source>
        <dbReference type="Proteomes" id="UP001595962"/>
    </source>
</evidence>
<dbReference type="CDD" id="cd03468">
    <property type="entry name" value="PolY_like"/>
    <property type="match status" value="1"/>
</dbReference>
<keyword evidence="3" id="KW-1185">Reference proteome</keyword>
<dbReference type="RefSeq" id="WP_377333220.1">
    <property type="nucleotide sequence ID" value="NZ_JBHSGB010000006.1"/>
</dbReference>
<keyword evidence="1" id="KW-0227">DNA damage</keyword>
<dbReference type="InterPro" id="IPR050356">
    <property type="entry name" value="SulA_CellDiv_inhibitor"/>
</dbReference>
<dbReference type="Proteomes" id="UP001595962">
    <property type="component" value="Unassembled WGS sequence"/>
</dbReference>
<organism evidence="2 3">
    <name type="scientific">Rheinheimera marina</name>
    <dbReference type="NCBI Taxonomy" id="1774958"/>
    <lineage>
        <taxon>Bacteria</taxon>
        <taxon>Pseudomonadati</taxon>
        <taxon>Pseudomonadota</taxon>
        <taxon>Gammaproteobacteria</taxon>
        <taxon>Chromatiales</taxon>
        <taxon>Chromatiaceae</taxon>
        <taxon>Rheinheimera</taxon>
    </lineage>
</organism>
<dbReference type="PANTHER" id="PTHR35369:SF2">
    <property type="entry name" value="BLR3025 PROTEIN"/>
    <property type="match status" value="1"/>
</dbReference>
<dbReference type="EMBL" id="JBHSGB010000006">
    <property type="protein sequence ID" value="MFC4654992.1"/>
    <property type="molecule type" value="Genomic_DNA"/>
</dbReference>
<reference evidence="3" key="1">
    <citation type="journal article" date="2019" name="Int. J. Syst. Evol. Microbiol.">
        <title>The Global Catalogue of Microorganisms (GCM) 10K type strain sequencing project: providing services to taxonomists for standard genome sequencing and annotation.</title>
        <authorList>
            <consortium name="The Broad Institute Genomics Platform"/>
            <consortium name="The Broad Institute Genome Sequencing Center for Infectious Disease"/>
            <person name="Wu L."/>
            <person name="Ma J."/>
        </authorList>
    </citation>
    <scope>NUCLEOTIDE SEQUENCE [LARGE SCALE GENOMIC DNA]</scope>
    <source>
        <strain evidence="3">DT28</strain>
    </source>
</reference>
<sequence length="494" mass="54746">MPELWCYLHFPNLLLDSLLQQPSSALDPALPCALVDTEHRLLQLNARARQAGLTPGSGLASAAALCHELQLQPYDHAAETTLLQQLALCLYQHCADLAPDPPQGLWLRPGPMLQLYQGFSPWWQQLQQSVAPIAASLNFATAQSAAAARLLARQGYNQCTAEPEQSWPALRQLPLSVAGLPDQLAESLRRLGLKQLGQLLDLPRAELSRRFGPTLLHYLQQLQGEQPLALTPLRPQSHFSATLELWYEISDSPLLLAPANRLLRQLQQYLIERDLLAYQLQLVLTDREKQQQQLSFSSVAGEQQSSAWQQLLGLKLDSLKLKAPVISLELSLLHAGPRYADQKSLFAEHSARYSPAALLSLLRARLGEHAVQQPVLANHLVPEQANQLAPVQQSIPGKGSGAGQSLSAAQTPNAALATALLPSGWRPRLLHSTAQPLQSAPRALIGPQRLSCNWWQPQSVHRDYYVAQLASGQWAWLYQDLRQPGCWYQQGWFC</sequence>
<dbReference type="SUPFAM" id="SSF56672">
    <property type="entry name" value="DNA/RNA polymerases"/>
    <property type="match status" value="1"/>
</dbReference>
<gene>
    <name evidence="2" type="ORF">ACFO3I_08200</name>
</gene>
<evidence type="ECO:0000313" key="2">
    <source>
        <dbReference type="EMBL" id="MFC4654992.1"/>
    </source>
</evidence>
<protein>
    <submittedName>
        <fullName evidence="2">Y-family DNA polymerase</fullName>
    </submittedName>
</protein>
<accession>A0ABV9JL67</accession>
<name>A0ABV9JL67_9GAMM</name>
<evidence type="ECO:0000256" key="1">
    <source>
        <dbReference type="ARBA" id="ARBA00022763"/>
    </source>
</evidence>
<proteinExistence type="predicted"/>
<dbReference type="PANTHER" id="PTHR35369">
    <property type="entry name" value="BLR3025 PROTEIN-RELATED"/>
    <property type="match status" value="1"/>
</dbReference>
<dbReference type="InterPro" id="IPR043502">
    <property type="entry name" value="DNA/RNA_pol_sf"/>
</dbReference>
<comment type="caution">
    <text evidence="2">The sequence shown here is derived from an EMBL/GenBank/DDBJ whole genome shotgun (WGS) entry which is preliminary data.</text>
</comment>